<dbReference type="AlphaFoldDB" id="A0A6G1EBI2"/>
<protein>
    <recommendedName>
        <fullName evidence="3">DUF834 domain-containing protein</fullName>
    </recommendedName>
</protein>
<name>A0A6G1EBI2_9ORYZ</name>
<reference evidence="1 2" key="1">
    <citation type="submission" date="2019-11" db="EMBL/GenBank/DDBJ databases">
        <title>Whole genome sequence of Oryza granulata.</title>
        <authorList>
            <person name="Li W."/>
        </authorList>
    </citation>
    <scope>NUCLEOTIDE SEQUENCE [LARGE SCALE GENOMIC DNA]</scope>
    <source>
        <strain evidence="2">cv. Menghai</strain>
        <tissue evidence="1">Leaf</tissue>
    </source>
</reference>
<dbReference type="Proteomes" id="UP000479710">
    <property type="component" value="Unassembled WGS sequence"/>
</dbReference>
<evidence type="ECO:0008006" key="3">
    <source>
        <dbReference type="Google" id="ProtNLM"/>
    </source>
</evidence>
<evidence type="ECO:0000313" key="2">
    <source>
        <dbReference type="Proteomes" id="UP000479710"/>
    </source>
</evidence>
<dbReference type="EMBL" id="SPHZ02000004">
    <property type="protein sequence ID" value="KAF0922148.1"/>
    <property type="molecule type" value="Genomic_DNA"/>
</dbReference>
<accession>A0A6G1EBI2</accession>
<gene>
    <name evidence="1" type="ORF">E2562_027765</name>
</gene>
<comment type="caution">
    <text evidence="1">The sequence shown here is derived from an EMBL/GenBank/DDBJ whole genome shotgun (WGS) entry which is preliminary data.</text>
</comment>
<evidence type="ECO:0000313" key="1">
    <source>
        <dbReference type="EMBL" id="KAF0922148.1"/>
    </source>
</evidence>
<organism evidence="1 2">
    <name type="scientific">Oryza meyeriana var. granulata</name>
    <dbReference type="NCBI Taxonomy" id="110450"/>
    <lineage>
        <taxon>Eukaryota</taxon>
        <taxon>Viridiplantae</taxon>
        <taxon>Streptophyta</taxon>
        <taxon>Embryophyta</taxon>
        <taxon>Tracheophyta</taxon>
        <taxon>Spermatophyta</taxon>
        <taxon>Magnoliopsida</taxon>
        <taxon>Liliopsida</taxon>
        <taxon>Poales</taxon>
        <taxon>Poaceae</taxon>
        <taxon>BOP clade</taxon>
        <taxon>Oryzoideae</taxon>
        <taxon>Oryzeae</taxon>
        <taxon>Oryzinae</taxon>
        <taxon>Oryza</taxon>
        <taxon>Oryza meyeriana</taxon>
    </lineage>
</organism>
<keyword evidence="2" id="KW-1185">Reference proteome</keyword>
<proteinExistence type="predicted"/>
<sequence>MVAYGRMTRPSGWGRWLGGSGAHGGQGDAKGNVVREVMRLAPSFIGAGGGAVGWHGEDGVGVGVVRARMVAGQGRVGGGGRRHAWGKEMVDFPSVCCELHGTGRLRTGGPREAIARANGKWARGAAGRG</sequence>